<name>A0A0H5QNG5_9ZZZZ</name>
<dbReference type="AlphaFoldDB" id="A0A0H5QNG5"/>
<organism evidence="1">
    <name type="scientific">uncultured prokaryote</name>
    <dbReference type="NCBI Taxonomy" id="198431"/>
    <lineage>
        <taxon>unclassified sequences</taxon>
        <taxon>environmental samples</taxon>
    </lineage>
</organism>
<protein>
    <submittedName>
        <fullName evidence="1">Uncharacterized protein</fullName>
    </submittedName>
</protein>
<accession>A0A0H5QNG5</accession>
<sequence length="94" mass="11012">MYGFAPNHPLHDVERQNVIRRMSRYRQVRLTFTQETSGRLSYSVYAKGMQDGWNEHHLILRDQVRHAEPLVTIEDVYGAIMAILREQMLPGSLD</sequence>
<dbReference type="EMBL" id="LN854004">
    <property type="protein sequence ID" value="CRY97282.1"/>
    <property type="molecule type" value="Genomic_DNA"/>
</dbReference>
<evidence type="ECO:0000313" key="1">
    <source>
        <dbReference type="EMBL" id="CRY97282.1"/>
    </source>
</evidence>
<reference evidence="1" key="1">
    <citation type="submission" date="2015-06" db="EMBL/GenBank/DDBJ databases">
        <authorList>
            <person name="Joergensen T."/>
        </authorList>
    </citation>
    <scope>NUCLEOTIDE SEQUENCE</scope>
    <source>
        <strain evidence="1">RGFK1463</strain>
    </source>
</reference>
<reference evidence="1" key="2">
    <citation type="submission" date="2015-07" db="EMBL/GenBank/DDBJ databases">
        <title>Plasmids, circular viruses and viroids from rat gut.</title>
        <authorList>
            <person name="Jorgensen T.J."/>
            <person name="Hansen M.A."/>
            <person name="Xu Z."/>
            <person name="Tabak M.A."/>
            <person name="Sorensen S.J."/>
            <person name="Hansen L.H."/>
        </authorList>
    </citation>
    <scope>NUCLEOTIDE SEQUENCE</scope>
    <source>
        <strain evidence="1">RGFK1463</strain>
    </source>
</reference>
<proteinExistence type="predicted"/>